<accession>A0A1M4TD29</accession>
<evidence type="ECO:0000259" key="2">
    <source>
        <dbReference type="Pfam" id="PF07969"/>
    </source>
</evidence>
<evidence type="ECO:0000313" key="3">
    <source>
        <dbReference type="EMBL" id="SHE42412.1"/>
    </source>
</evidence>
<dbReference type="Gene3D" id="3.20.20.140">
    <property type="entry name" value="Metal-dependent hydrolases"/>
    <property type="match status" value="2"/>
</dbReference>
<dbReference type="PANTHER" id="PTHR11647:SF1">
    <property type="entry name" value="COLLAPSIN RESPONSE MEDIATOR PROTEIN"/>
    <property type="match status" value="1"/>
</dbReference>
<keyword evidence="1" id="KW-0732">Signal</keyword>
<dbReference type="InterPro" id="IPR011059">
    <property type="entry name" value="Metal-dep_hydrolase_composite"/>
</dbReference>
<organism evidence="3 4">
    <name type="scientific">Fodinibius roseus</name>
    <dbReference type="NCBI Taxonomy" id="1194090"/>
    <lineage>
        <taxon>Bacteria</taxon>
        <taxon>Pseudomonadati</taxon>
        <taxon>Balneolota</taxon>
        <taxon>Balneolia</taxon>
        <taxon>Balneolales</taxon>
        <taxon>Balneolaceae</taxon>
        <taxon>Fodinibius</taxon>
    </lineage>
</organism>
<proteinExistence type="predicted"/>
<feature type="signal peptide" evidence="1">
    <location>
        <begin position="1"/>
        <end position="25"/>
    </location>
</feature>
<dbReference type="SUPFAM" id="SSF51338">
    <property type="entry name" value="Composite domain of metallo-dependent hydrolases"/>
    <property type="match status" value="1"/>
</dbReference>
<feature type="domain" description="Amidohydrolase 3" evidence="2">
    <location>
        <begin position="75"/>
        <end position="489"/>
    </location>
</feature>
<dbReference type="Proteomes" id="UP000184041">
    <property type="component" value="Unassembled WGS sequence"/>
</dbReference>
<name>A0A1M4TD29_9BACT</name>
<feature type="chain" id="PRO_5012363909" evidence="1">
    <location>
        <begin position="26"/>
        <end position="509"/>
    </location>
</feature>
<keyword evidence="4" id="KW-1185">Reference proteome</keyword>
<evidence type="ECO:0000313" key="4">
    <source>
        <dbReference type="Proteomes" id="UP000184041"/>
    </source>
</evidence>
<dbReference type="AlphaFoldDB" id="A0A1M4TD29"/>
<dbReference type="InterPro" id="IPR050378">
    <property type="entry name" value="Metallo-dep_Hydrolases_sf"/>
</dbReference>
<dbReference type="SUPFAM" id="SSF51556">
    <property type="entry name" value="Metallo-dependent hydrolases"/>
    <property type="match status" value="1"/>
</dbReference>
<dbReference type="RefSeq" id="WP_084087940.1">
    <property type="nucleotide sequence ID" value="NZ_FQUS01000001.1"/>
</dbReference>
<protein>
    <submittedName>
        <fullName evidence="3">N-acyl-D-amino-acid deacylase</fullName>
    </submittedName>
</protein>
<sequence length="509" mass="55560">MVVYRTLFVLASIFIGLVISKPALAQDTWDWHISGGTVVDGSGRESYEADILISGDQISFVGEVDPDTIRVQNRVDASDHIVSPGFIDPHAHGNPLETPEFRNFLAMGVTTVVLGQDGSSPSVGSLDAWCAKVADIRPAVNIAVLSGHGSIRNKAGVGKKYPTERELQEMEQLLKADLAAGAFGMSTGLEYVPGLYAGQEELEQLAEVVGAEDGIIMSHMRSEDDAEIEASLDELAGPGKYTDVHVSHLKVVYGKGADRAGEILDYMEGFRKRGIRISADLYPYSASYTGIGIVFPDWAKTNEEWKNALLERPEALRSYLTDKVARRNGPAAILFGSGKYAGRTLKEAARQQGLSPVDLLLEMGPRSASAAHFVMDQELQDHLVTGNRVMISSDGSPTMRHPRGYGSFAKVIRYYVKEKEMLSLEEAIHKMSGLPARTVGLTGRGTIASGHKADLLIFNPEKVGDRATFENPHREAEGFDWIMINGQVVREGGTFRDKRRGRVLSKSLR</sequence>
<dbReference type="OrthoDB" id="9775607at2"/>
<gene>
    <name evidence="3" type="ORF">SAMN05443144_101267</name>
</gene>
<dbReference type="InterPro" id="IPR032466">
    <property type="entry name" value="Metal_Hydrolase"/>
</dbReference>
<dbReference type="PANTHER" id="PTHR11647">
    <property type="entry name" value="HYDRANTOINASE/DIHYDROPYRIMIDINASE FAMILY MEMBER"/>
    <property type="match status" value="1"/>
</dbReference>
<evidence type="ECO:0000256" key="1">
    <source>
        <dbReference type="SAM" id="SignalP"/>
    </source>
</evidence>
<dbReference type="EMBL" id="FQUS01000001">
    <property type="protein sequence ID" value="SHE42412.1"/>
    <property type="molecule type" value="Genomic_DNA"/>
</dbReference>
<dbReference type="Pfam" id="PF07969">
    <property type="entry name" value="Amidohydro_3"/>
    <property type="match status" value="1"/>
</dbReference>
<dbReference type="InterPro" id="IPR013108">
    <property type="entry name" value="Amidohydro_3"/>
</dbReference>
<dbReference type="STRING" id="1194090.SAMN05443144_101267"/>
<reference evidence="3 4" key="1">
    <citation type="submission" date="2016-11" db="EMBL/GenBank/DDBJ databases">
        <authorList>
            <person name="Jaros S."/>
            <person name="Januszkiewicz K."/>
            <person name="Wedrychowicz H."/>
        </authorList>
    </citation>
    <scope>NUCLEOTIDE SEQUENCE [LARGE SCALE GENOMIC DNA]</scope>
    <source>
        <strain evidence="3 4">DSM 21986</strain>
    </source>
</reference>
<dbReference type="GO" id="GO:0016810">
    <property type="term" value="F:hydrolase activity, acting on carbon-nitrogen (but not peptide) bonds"/>
    <property type="evidence" value="ECO:0007669"/>
    <property type="project" value="InterPro"/>
</dbReference>